<organism evidence="3">
    <name type="scientific">bioreactor metagenome</name>
    <dbReference type="NCBI Taxonomy" id="1076179"/>
    <lineage>
        <taxon>unclassified sequences</taxon>
        <taxon>metagenomes</taxon>
        <taxon>ecological metagenomes</taxon>
    </lineage>
</organism>
<comment type="caution">
    <text evidence="3">The sequence shown here is derived from an EMBL/GenBank/DDBJ whole genome shotgun (WGS) entry which is preliminary data.</text>
</comment>
<feature type="domain" description="Acyl-ACP thioesterase N-terminal hotdog" evidence="1">
    <location>
        <begin position="6"/>
        <end position="123"/>
    </location>
</feature>
<gene>
    <name evidence="3" type="ORF">SDC9_98078</name>
</gene>
<proteinExistence type="predicted"/>
<evidence type="ECO:0000313" key="3">
    <source>
        <dbReference type="EMBL" id="MPM51330.1"/>
    </source>
</evidence>
<feature type="domain" description="Acyl-ACP thioesterase-like C-terminal" evidence="2">
    <location>
        <begin position="162"/>
        <end position="213"/>
    </location>
</feature>
<name>A0A645ADU2_9ZZZZ</name>
<dbReference type="Pfam" id="PF20791">
    <property type="entry name" value="Acyl-ACP_TE_C"/>
    <property type="match status" value="1"/>
</dbReference>
<evidence type="ECO:0000259" key="2">
    <source>
        <dbReference type="Pfam" id="PF20791"/>
    </source>
</evidence>
<evidence type="ECO:0000259" key="1">
    <source>
        <dbReference type="Pfam" id="PF01643"/>
    </source>
</evidence>
<dbReference type="Pfam" id="PF01643">
    <property type="entry name" value="Acyl-ACP_TE"/>
    <property type="match status" value="1"/>
</dbReference>
<evidence type="ECO:0008006" key="4">
    <source>
        <dbReference type="Google" id="ProtNLM"/>
    </source>
</evidence>
<dbReference type="InterPro" id="IPR002864">
    <property type="entry name" value="Acyl-ACP_thioesterase_NHD"/>
</dbReference>
<protein>
    <recommendedName>
        <fullName evidence="4">Acyl-ACP thioesterase</fullName>
    </recommendedName>
</protein>
<dbReference type="AlphaFoldDB" id="A0A645ADU2"/>
<sequence length="245" mass="27833">MLEQFLFTKEYRIEGRQVGPENRLKPSALLWLFMETSEAHMNSLGWNHTRLVDEDMAFLIIHNKVSLKQIPQFGEEYTVETAPIGNTGAQFYRGFRLVGKDGVVGEMTQTSVLVNPHTHQLQRPKNFYKLDIFPDVKVSSKWIVTAPETPEVLYPLGVRTIYYSDLDYNNHLNNTIYADICMDFCADRLGGHAFSGMHIQYIAEALLHDEVVIEGTSLPGGGFYCQGSHTRGLCFKAILQKDDSH</sequence>
<dbReference type="GO" id="GO:0016790">
    <property type="term" value="F:thiolester hydrolase activity"/>
    <property type="evidence" value="ECO:0007669"/>
    <property type="project" value="InterPro"/>
</dbReference>
<reference evidence="3" key="1">
    <citation type="submission" date="2019-08" db="EMBL/GenBank/DDBJ databases">
        <authorList>
            <person name="Kucharzyk K."/>
            <person name="Murdoch R.W."/>
            <person name="Higgins S."/>
            <person name="Loffler F."/>
        </authorList>
    </citation>
    <scope>NUCLEOTIDE SEQUENCE</scope>
</reference>
<dbReference type="GO" id="GO:0006633">
    <property type="term" value="P:fatty acid biosynthetic process"/>
    <property type="evidence" value="ECO:0007669"/>
    <property type="project" value="InterPro"/>
</dbReference>
<dbReference type="SUPFAM" id="SSF54637">
    <property type="entry name" value="Thioesterase/thiol ester dehydrase-isomerase"/>
    <property type="match status" value="2"/>
</dbReference>
<accession>A0A645ADU2</accession>
<dbReference type="InterPro" id="IPR049427">
    <property type="entry name" value="Acyl-ACP_TE_C"/>
</dbReference>
<dbReference type="EMBL" id="VSSQ01013365">
    <property type="protein sequence ID" value="MPM51330.1"/>
    <property type="molecule type" value="Genomic_DNA"/>
</dbReference>
<dbReference type="InterPro" id="IPR029069">
    <property type="entry name" value="HotDog_dom_sf"/>
</dbReference>
<dbReference type="Gene3D" id="3.10.129.10">
    <property type="entry name" value="Hotdog Thioesterase"/>
    <property type="match status" value="1"/>
</dbReference>